<feature type="domain" description="Retrotransposon gag" evidence="1">
    <location>
        <begin position="7"/>
        <end position="78"/>
    </location>
</feature>
<gene>
    <name evidence="2" type="ORF">CR513_05372</name>
</gene>
<proteinExistence type="predicted"/>
<sequence>MEAKGRAITWGNFKGIFLDKYFLEDARNKKEIEFLELKQGNMFMADYSTKLKELSRYFLYYQNEDGECSKCVKFINGLCLEIKQFSKYTT</sequence>
<dbReference type="Proteomes" id="UP000257109">
    <property type="component" value="Unassembled WGS sequence"/>
</dbReference>
<keyword evidence="3" id="KW-1185">Reference proteome</keyword>
<evidence type="ECO:0000259" key="1">
    <source>
        <dbReference type="Pfam" id="PF03732"/>
    </source>
</evidence>
<dbReference type="AlphaFoldDB" id="A0A371I543"/>
<protein>
    <recommendedName>
        <fullName evidence="1">Retrotransposon gag domain-containing protein</fullName>
    </recommendedName>
</protein>
<dbReference type="Pfam" id="PF03732">
    <property type="entry name" value="Retrotrans_gag"/>
    <property type="match status" value="1"/>
</dbReference>
<reference evidence="2" key="1">
    <citation type="submission" date="2018-05" db="EMBL/GenBank/DDBJ databases">
        <title>Draft genome of Mucuna pruriens seed.</title>
        <authorList>
            <person name="Nnadi N.E."/>
            <person name="Vos R."/>
            <person name="Hasami M.H."/>
            <person name="Devisetty U.K."/>
            <person name="Aguiy J.C."/>
        </authorList>
    </citation>
    <scope>NUCLEOTIDE SEQUENCE [LARGE SCALE GENOMIC DNA]</scope>
    <source>
        <strain evidence="2">JCA_2017</strain>
    </source>
</reference>
<accession>A0A371I543</accession>
<organism evidence="2 3">
    <name type="scientific">Mucuna pruriens</name>
    <name type="common">Velvet bean</name>
    <name type="synonym">Dolichos pruriens</name>
    <dbReference type="NCBI Taxonomy" id="157652"/>
    <lineage>
        <taxon>Eukaryota</taxon>
        <taxon>Viridiplantae</taxon>
        <taxon>Streptophyta</taxon>
        <taxon>Embryophyta</taxon>
        <taxon>Tracheophyta</taxon>
        <taxon>Spermatophyta</taxon>
        <taxon>Magnoliopsida</taxon>
        <taxon>eudicotyledons</taxon>
        <taxon>Gunneridae</taxon>
        <taxon>Pentapetalae</taxon>
        <taxon>rosids</taxon>
        <taxon>fabids</taxon>
        <taxon>Fabales</taxon>
        <taxon>Fabaceae</taxon>
        <taxon>Papilionoideae</taxon>
        <taxon>50 kb inversion clade</taxon>
        <taxon>NPAAA clade</taxon>
        <taxon>indigoferoid/millettioid clade</taxon>
        <taxon>Phaseoleae</taxon>
        <taxon>Mucuna</taxon>
    </lineage>
</organism>
<evidence type="ECO:0000313" key="2">
    <source>
        <dbReference type="EMBL" id="RDY10151.1"/>
    </source>
</evidence>
<dbReference type="InterPro" id="IPR005162">
    <property type="entry name" value="Retrotrans_gag_dom"/>
</dbReference>
<dbReference type="OrthoDB" id="1436824at2759"/>
<comment type="caution">
    <text evidence="2">The sequence shown here is derived from an EMBL/GenBank/DDBJ whole genome shotgun (WGS) entry which is preliminary data.</text>
</comment>
<dbReference type="EMBL" id="QJKJ01000901">
    <property type="protein sequence ID" value="RDY10151.1"/>
    <property type="molecule type" value="Genomic_DNA"/>
</dbReference>
<evidence type="ECO:0000313" key="3">
    <source>
        <dbReference type="Proteomes" id="UP000257109"/>
    </source>
</evidence>
<name>A0A371I543_MUCPR</name>
<feature type="non-terminal residue" evidence="2">
    <location>
        <position position="1"/>
    </location>
</feature>